<accession>A0A174EIQ2</accession>
<evidence type="ECO:0000313" key="2">
    <source>
        <dbReference type="Proteomes" id="UP000095333"/>
    </source>
</evidence>
<dbReference type="Proteomes" id="UP000095333">
    <property type="component" value="Unassembled WGS sequence"/>
</dbReference>
<dbReference type="AlphaFoldDB" id="A0A174EIQ2"/>
<evidence type="ECO:0000313" key="1">
    <source>
        <dbReference type="EMBL" id="CUO37167.1"/>
    </source>
</evidence>
<name>A0A174EIQ2_PHOVU</name>
<reference evidence="1 2" key="1">
    <citation type="submission" date="2015-09" db="EMBL/GenBank/DDBJ databases">
        <authorList>
            <consortium name="Pathogen Informatics"/>
        </authorList>
    </citation>
    <scope>NUCLEOTIDE SEQUENCE [LARGE SCALE GENOMIC DNA]</scope>
    <source>
        <strain evidence="1 2">2789STDY5834842</strain>
    </source>
</reference>
<dbReference type="EMBL" id="CYZI01000008">
    <property type="protein sequence ID" value="CUO37167.1"/>
    <property type="molecule type" value="Genomic_DNA"/>
</dbReference>
<organism evidence="1 2">
    <name type="scientific">Phocaeicola vulgatus</name>
    <name type="common">Bacteroides vulgatus</name>
    <dbReference type="NCBI Taxonomy" id="821"/>
    <lineage>
        <taxon>Bacteria</taxon>
        <taxon>Pseudomonadati</taxon>
        <taxon>Bacteroidota</taxon>
        <taxon>Bacteroidia</taxon>
        <taxon>Bacteroidales</taxon>
        <taxon>Bacteroidaceae</taxon>
        <taxon>Phocaeicola</taxon>
    </lineage>
</organism>
<protein>
    <submittedName>
        <fullName evidence="1">Uncharacterized protein</fullName>
    </submittedName>
</protein>
<sequence length="110" mass="12505">MISSNGLIIIEMVSSETVDRGTVLFILKGETCLNGICHGAFGEVYGRSFVCFLGGVVGLSPPKKSFMYYQNKLSRYKYMGEKTILLLHLHTYYMPSDRHYWGSSFLLPHR</sequence>
<gene>
    <name evidence="1" type="ORF">ERS852457_01869</name>
</gene>
<proteinExistence type="predicted"/>